<dbReference type="GO" id="GO:0042802">
    <property type="term" value="F:identical protein binding"/>
    <property type="evidence" value="ECO:0007669"/>
    <property type="project" value="TreeGrafter"/>
</dbReference>
<dbReference type="CDD" id="cd01399">
    <property type="entry name" value="GlcN6P_deaminase"/>
    <property type="match status" value="1"/>
</dbReference>
<dbReference type="UniPathway" id="UPA00629">
    <property type="reaction ID" value="UER00684"/>
</dbReference>
<dbReference type="InterPro" id="IPR006148">
    <property type="entry name" value="Glc/Gal-6P_isomerase"/>
</dbReference>
<dbReference type="GO" id="GO:0005975">
    <property type="term" value="P:carbohydrate metabolic process"/>
    <property type="evidence" value="ECO:0007669"/>
    <property type="project" value="InterPro"/>
</dbReference>
<dbReference type="InterPro" id="IPR037171">
    <property type="entry name" value="NagB/RpiA_transferase-like"/>
</dbReference>
<dbReference type="GO" id="GO:0006046">
    <property type="term" value="P:N-acetylglucosamine catabolic process"/>
    <property type="evidence" value="ECO:0007669"/>
    <property type="project" value="UniProtKB-UniRule"/>
</dbReference>
<evidence type="ECO:0000256" key="4">
    <source>
        <dbReference type="HAMAP-Rule" id="MF_01241"/>
    </source>
</evidence>
<evidence type="ECO:0000313" key="7">
    <source>
        <dbReference type="Proteomes" id="UP000035996"/>
    </source>
</evidence>
<dbReference type="PROSITE" id="PS01161">
    <property type="entry name" value="GLC_GALNAC_ISOMERASE"/>
    <property type="match status" value="1"/>
</dbReference>
<dbReference type="GO" id="GO:0006043">
    <property type="term" value="P:glucosamine catabolic process"/>
    <property type="evidence" value="ECO:0007669"/>
    <property type="project" value="TreeGrafter"/>
</dbReference>
<feature type="active site" description="Proton acceptor; for ring-opening step" evidence="4">
    <location>
        <position position="138"/>
    </location>
</feature>
<evidence type="ECO:0000259" key="5">
    <source>
        <dbReference type="Pfam" id="PF01182"/>
    </source>
</evidence>
<protein>
    <recommendedName>
        <fullName evidence="4">Glucosamine-6-phosphate deaminase</fullName>
        <ecNumber evidence="4">3.5.99.6</ecNumber>
    </recommendedName>
    <alternativeName>
        <fullName evidence="4">GlcN6P deaminase</fullName>
        <shortName evidence="4">GNPDA</shortName>
    </alternativeName>
    <alternativeName>
        <fullName evidence="4">Glucosamine-6-phosphate isomerase</fullName>
    </alternativeName>
</protein>
<dbReference type="AlphaFoldDB" id="A0A0J6CTP3"/>
<dbReference type="RefSeq" id="WP_048311158.1">
    <property type="nucleotide sequence ID" value="NZ_CP119526.1"/>
</dbReference>
<dbReference type="NCBIfam" id="TIGR00502">
    <property type="entry name" value="nagB"/>
    <property type="match status" value="1"/>
</dbReference>
<feature type="domain" description="Glucosamine/galactosamine-6-phosphate isomerase" evidence="5">
    <location>
        <begin position="16"/>
        <end position="226"/>
    </location>
</feature>
<comment type="function">
    <text evidence="4">Catalyzes the reversible isomerization-deamination of glucosamine 6-phosphate (GlcN6P) to form fructose 6-phosphate (Fru6P) and ammonium ion.</text>
</comment>
<proteinExistence type="inferred from homology"/>
<accession>A0A0J6CTP3</accession>
<gene>
    <name evidence="4" type="primary">nagB</name>
    <name evidence="6" type="ORF">AB986_10730</name>
</gene>
<dbReference type="EC" id="3.5.99.6" evidence="4"/>
<dbReference type="HAMAP" id="MF_01241">
    <property type="entry name" value="GlcN6P_deamin"/>
    <property type="match status" value="1"/>
</dbReference>
<comment type="caution">
    <text evidence="6">The sequence shown here is derived from an EMBL/GenBank/DDBJ whole genome shotgun (WGS) entry which is preliminary data.</text>
</comment>
<comment type="caution">
    <text evidence="4">Lacks conserved residue(s) required for the propagation of feature annotation.</text>
</comment>
<dbReference type="InterPro" id="IPR018321">
    <property type="entry name" value="Glucosamine6P_isomerase_CS"/>
</dbReference>
<evidence type="ECO:0000256" key="3">
    <source>
        <dbReference type="ARBA" id="ARBA00023277"/>
    </source>
</evidence>
<dbReference type="SUPFAM" id="SSF100950">
    <property type="entry name" value="NagB/RpiA/CoA transferase-like"/>
    <property type="match status" value="1"/>
</dbReference>
<sequence>MRIIEAIDYEHMSSLAARYLIEKISTNPELILGLATGGTPEGTYKRLIEDHRMNGTSYKDITTYNLDEYVGFSPDNPNSYHAFMYKNLFSELDIQENNVHLPNGVAIDLVEECKAYEERIEENGGIDIQLLGMGSNGHIGFNEPGTSFEANTHLVELTQSTREANARFFTDIEDVPREAITMGIATIMRSKEILLLVSGETKRNALKELLNGYVRESFPASVLNRHPNVTIIADQKAL</sequence>
<dbReference type="InterPro" id="IPR004547">
    <property type="entry name" value="Glucosamine6P_isomerase"/>
</dbReference>
<evidence type="ECO:0000256" key="2">
    <source>
        <dbReference type="ARBA" id="ARBA00022801"/>
    </source>
</evidence>
<dbReference type="PANTHER" id="PTHR11280:SF5">
    <property type="entry name" value="GLUCOSAMINE-6-PHOSPHATE ISOMERASE"/>
    <property type="match status" value="1"/>
</dbReference>
<dbReference type="PATRIC" id="fig|157733.3.peg.157"/>
<organism evidence="6 7">
    <name type="scientific">Guptibacillus hwajinpoensis</name>
    <dbReference type="NCBI Taxonomy" id="208199"/>
    <lineage>
        <taxon>Bacteria</taxon>
        <taxon>Bacillati</taxon>
        <taxon>Bacillota</taxon>
        <taxon>Bacilli</taxon>
        <taxon>Bacillales</taxon>
        <taxon>Guptibacillaceae</taxon>
        <taxon>Guptibacillus</taxon>
    </lineage>
</organism>
<keyword evidence="7" id="KW-1185">Reference proteome</keyword>
<name>A0A0J6CTP3_9BACL</name>
<keyword evidence="2 4" id="KW-0378">Hydrolase</keyword>
<dbReference type="GO" id="GO:0004342">
    <property type="term" value="F:glucosamine-6-phosphate deaminase activity"/>
    <property type="evidence" value="ECO:0007669"/>
    <property type="project" value="UniProtKB-UniRule"/>
</dbReference>
<feature type="active site" description="For ring-opening step" evidence="4">
    <location>
        <position position="136"/>
    </location>
</feature>
<dbReference type="GO" id="GO:0019262">
    <property type="term" value="P:N-acetylneuraminate catabolic process"/>
    <property type="evidence" value="ECO:0007669"/>
    <property type="project" value="UniProtKB-UniRule"/>
</dbReference>
<comment type="similarity">
    <text evidence="4">Belongs to the glucosamine/galactosamine-6-phosphate isomerase family. NagB subfamily.</text>
</comment>
<evidence type="ECO:0000256" key="1">
    <source>
        <dbReference type="ARBA" id="ARBA00000644"/>
    </source>
</evidence>
<dbReference type="OrthoDB" id="9791139at2"/>
<dbReference type="PANTHER" id="PTHR11280">
    <property type="entry name" value="GLUCOSAMINE-6-PHOSPHATE ISOMERASE"/>
    <property type="match status" value="1"/>
</dbReference>
<keyword evidence="3 4" id="KW-0119">Carbohydrate metabolism</keyword>
<dbReference type="STRING" id="157733.AB986_10730"/>
<comment type="pathway">
    <text evidence="4">Amino-sugar metabolism; N-acetylneuraminate degradation; D-fructose 6-phosphate from N-acetylneuraminate: step 5/5.</text>
</comment>
<dbReference type="Pfam" id="PF01182">
    <property type="entry name" value="Glucosamine_iso"/>
    <property type="match status" value="1"/>
</dbReference>
<reference evidence="6" key="1">
    <citation type="submission" date="2015-06" db="EMBL/GenBank/DDBJ databases">
        <authorList>
            <person name="Liu B."/>
            <person name="Wang J."/>
            <person name="Zhu Y."/>
            <person name="Liu G."/>
            <person name="Chen Q."/>
            <person name="Zheng C."/>
            <person name="Che J."/>
            <person name="Ge C."/>
            <person name="Shi H."/>
            <person name="Pan Z."/>
            <person name="Liu X."/>
        </authorList>
    </citation>
    <scope>NUCLEOTIDE SEQUENCE [LARGE SCALE GENOMIC DNA]</scope>
    <source>
        <strain evidence="6">DSM 16346</strain>
    </source>
</reference>
<feature type="active site" description="Proton acceptor; for enolization step" evidence="4">
    <location>
        <position position="67"/>
    </location>
</feature>
<comment type="catalytic activity">
    <reaction evidence="1 4">
        <text>alpha-D-glucosamine 6-phosphate + H2O = beta-D-fructose 6-phosphate + NH4(+)</text>
        <dbReference type="Rhea" id="RHEA:12172"/>
        <dbReference type="ChEBI" id="CHEBI:15377"/>
        <dbReference type="ChEBI" id="CHEBI:28938"/>
        <dbReference type="ChEBI" id="CHEBI:57634"/>
        <dbReference type="ChEBI" id="CHEBI:75989"/>
        <dbReference type="EC" id="3.5.99.6"/>
    </reaction>
</comment>
<evidence type="ECO:0000313" key="6">
    <source>
        <dbReference type="EMBL" id="KMM36445.1"/>
    </source>
</evidence>
<dbReference type="GO" id="GO:0005737">
    <property type="term" value="C:cytoplasm"/>
    <property type="evidence" value="ECO:0007669"/>
    <property type="project" value="TreeGrafter"/>
</dbReference>
<dbReference type="FunFam" id="3.40.50.1360:FF:000003">
    <property type="entry name" value="Glucosamine-6-phosphate deaminase"/>
    <property type="match status" value="1"/>
</dbReference>
<feature type="active site" description="For ring-opening step" evidence="4">
    <location>
        <position position="143"/>
    </location>
</feature>
<dbReference type="Gene3D" id="3.40.50.1360">
    <property type="match status" value="1"/>
</dbReference>
<dbReference type="EMBL" id="LELK01000004">
    <property type="protein sequence ID" value="KMM36445.1"/>
    <property type="molecule type" value="Genomic_DNA"/>
</dbReference>
<dbReference type="Proteomes" id="UP000035996">
    <property type="component" value="Unassembled WGS sequence"/>
</dbReference>